<accession>A0ABQ4WVD3</accession>
<proteinExistence type="predicted"/>
<evidence type="ECO:0000256" key="1">
    <source>
        <dbReference type="SAM" id="MobiDB-lite"/>
    </source>
</evidence>
<dbReference type="EMBL" id="BQNB010008948">
    <property type="protein sequence ID" value="GJS56611.1"/>
    <property type="molecule type" value="Genomic_DNA"/>
</dbReference>
<evidence type="ECO:0000313" key="3">
    <source>
        <dbReference type="Proteomes" id="UP001151760"/>
    </source>
</evidence>
<dbReference type="Proteomes" id="UP001151760">
    <property type="component" value="Unassembled WGS sequence"/>
</dbReference>
<gene>
    <name evidence="2" type="ORF">Tco_0629973</name>
</gene>
<name>A0ABQ4WVD3_9ASTR</name>
<feature type="compositionally biased region" description="Acidic residues" evidence="1">
    <location>
        <begin position="30"/>
        <end position="49"/>
    </location>
</feature>
<feature type="region of interest" description="Disordered" evidence="1">
    <location>
        <begin position="28"/>
        <end position="55"/>
    </location>
</feature>
<reference evidence="2" key="2">
    <citation type="submission" date="2022-01" db="EMBL/GenBank/DDBJ databases">
        <authorList>
            <person name="Yamashiro T."/>
            <person name="Shiraishi A."/>
            <person name="Satake H."/>
            <person name="Nakayama K."/>
        </authorList>
    </citation>
    <scope>NUCLEOTIDE SEQUENCE</scope>
</reference>
<organism evidence="2 3">
    <name type="scientific">Tanacetum coccineum</name>
    <dbReference type="NCBI Taxonomy" id="301880"/>
    <lineage>
        <taxon>Eukaryota</taxon>
        <taxon>Viridiplantae</taxon>
        <taxon>Streptophyta</taxon>
        <taxon>Embryophyta</taxon>
        <taxon>Tracheophyta</taxon>
        <taxon>Spermatophyta</taxon>
        <taxon>Magnoliopsida</taxon>
        <taxon>eudicotyledons</taxon>
        <taxon>Gunneridae</taxon>
        <taxon>Pentapetalae</taxon>
        <taxon>asterids</taxon>
        <taxon>campanulids</taxon>
        <taxon>Asterales</taxon>
        <taxon>Asteraceae</taxon>
        <taxon>Asteroideae</taxon>
        <taxon>Anthemideae</taxon>
        <taxon>Anthemidinae</taxon>
        <taxon>Tanacetum</taxon>
    </lineage>
</organism>
<feature type="non-terminal residue" evidence="2">
    <location>
        <position position="1"/>
    </location>
</feature>
<keyword evidence="3" id="KW-1185">Reference proteome</keyword>
<sequence>RQRGGEVVTVEVVAGVDVVAAAARWWRGEGDDEGDVGMADKDEDGEGGEEINAVL</sequence>
<protein>
    <submittedName>
        <fullName evidence="2">Uncharacterized protein</fullName>
    </submittedName>
</protein>
<comment type="caution">
    <text evidence="2">The sequence shown here is derived from an EMBL/GenBank/DDBJ whole genome shotgun (WGS) entry which is preliminary data.</text>
</comment>
<evidence type="ECO:0000313" key="2">
    <source>
        <dbReference type="EMBL" id="GJS56611.1"/>
    </source>
</evidence>
<reference evidence="2" key="1">
    <citation type="journal article" date="2022" name="Int. J. Mol. Sci.">
        <title>Draft Genome of Tanacetum Coccineum: Genomic Comparison of Closely Related Tanacetum-Family Plants.</title>
        <authorList>
            <person name="Yamashiro T."/>
            <person name="Shiraishi A."/>
            <person name="Nakayama K."/>
            <person name="Satake H."/>
        </authorList>
    </citation>
    <scope>NUCLEOTIDE SEQUENCE</scope>
</reference>